<keyword evidence="4 5" id="KW-0472">Membrane</keyword>
<evidence type="ECO:0000313" key="12">
    <source>
        <dbReference type="Proteomes" id="UP000270924"/>
    </source>
</evidence>
<evidence type="ECO:0000256" key="1">
    <source>
        <dbReference type="ARBA" id="ARBA00004141"/>
    </source>
</evidence>
<sequence length="198" mass="22268">MGDHCYITETITDVRDHQQPQVYCQMEIVKPELDLNYLKTLPGMLKCTCITLDFICFICLLVGGPVYYIGVGWITFVCIFGLLVSLILLILYLFHVVDLFPQIPWIVGEMIFYFAWAVFFFICGCVLVLVAARLHGITGYGAASFFSFGALCAYGFDSYLKFLAWRHDEVATGGAALEYLPYGSTTASKDQQRKATNQ</sequence>
<dbReference type="Proteomes" id="UP000270924">
    <property type="component" value="Unassembled WGS sequence"/>
</dbReference>
<feature type="transmembrane region" description="Helical" evidence="6">
    <location>
        <begin position="106"/>
        <end position="131"/>
    </location>
</feature>
<evidence type="ECO:0000259" key="7">
    <source>
        <dbReference type="PROSITE" id="PS51225"/>
    </source>
</evidence>
<dbReference type="InterPro" id="IPR008253">
    <property type="entry name" value="Marvel"/>
</dbReference>
<reference evidence="14" key="6">
    <citation type="submission" date="2024-02" db="UniProtKB">
        <authorList>
            <consortium name="WormBaseParasite"/>
        </authorList>
    </citation>
    <scope>IDENTIFICATION</scope>
    <source>
        <strain evidence="13 14">pt0022</strain>
    </source>
</reference>
<reference evidence="11" key="4">
    <citation type="journal article" date="2016" name="Mol. Ecol.">
        <title>Population genomics of the filarial nematode parasite Wuchereria bancrofti from mosquitoes.</title>
        <authorList>
            <person name="Small S.T."/>
            <person name="Reimer L.J."/>
            <person name="Tisch D.J."/>
            <person name="King C.L."/>
            <person name="Christensen B.M."/>
            <person name="Siba P.M."/>
            <person name="Kazura J.W."/>
            <person name="Serre D."/>
            <person name="Zimmerman P.A."/>
        </authorList>
    </citation>
    <scope>NUCLEOTIDE SEQUENCE</scope>
    <source>
        <strain evidence="11">pt0022</strain>
    </source>
</reference>
<gene>
    <name evidence="9" type="ORF">WBA_LOCUS4406</name>
    <name evidence="8" type="ORF">WUBG_05300</name>
</gene>
<dbReference type="EMBL" id="UYWW01001804">
    <property type="protein sequence ID" value="VDM11020.1"/>
    <property type="molecule type" value="Genomic_DNA"/>
</dbReference>
<evidence type="ECO:0000256" key="2">
    <source>
        <dbReference type="ARBA" id="ARBA00022692"/>
    </source>
</evidence>
<dbReference type="AlphaFoldDB" id="J9B9M2"/>
<proteinExistence type="predicted"/>
<reference evidence="11" key="3">
    <citation type="submission" date="2015-03" db="EMBL/GenBank/DDBJ databases">
        <title>Wuchereria bancrofti Genome Sequencing Papua New Guinea Strain.</title>
        <authorList>
            <person name="Small S.T."/>
            <person name="Serre D."/>
            <person name="Zimmerman P.A."/>
        </authorList>
    </citation>
    <scope>NUCLEOTIDE SEQUENCE [LARGE SCALE GENOMIC DNA]</scope>
    <source>
        <strain evidence="11">pt0022</strain>
    </source>
</reference>
<reference evidence="9 12" key="5">
    <citation type="submission" date="2018-11" db="EMBL/GenBank/DDBJ databases">
        <authorList>
            <consortium name="Pathogen Informatics"/>
        </authorList>
    </citation>
    <scope>NUCLEOTIDE SEQUENCE [LARGE SCALE GENOMIC DNA]</scope>
</reference>
<feature type="domain" description="MARVEL" evidence="7">
    <location>
        <begin position="37"/>
        <end position="166"/>
    </location>
</feature>
<evidence type="ECO:0000313" key="8">
    <source>
        <dbReference type="EMBL" id="EJW83790.1"/>
    </source>
</evidence>
<dbReference type="WBParaSite" id="maker-PairedContig_1261-snap-gene-4.40-mRNA-1">
    <property type="protein sequence ID" value="maker-PairedContig_1261-snap-gene-4.40-mRNA-1"/>
    <property type="gene ID" value="maker-PairedContig_1261-snap-gene-4.40"/>
</dbReference>
<evidence type="ECO:0000256" key="4">
    <source>
        <dbReference type="ARBA" id="ARBA00023136"/>
    </source>
</evidence>
<dbReference type="FunCoup" id="J9B9M2">
    <property type="interactions" value="205"/>
</dbReference>
<feature type="transmembrane region" description="Helical" evidence="6">
    <location>
        <begin position="73"/>
        <end position="94"/>
    </location>
</feature>
<dbReference type="InterPro" id="IPR050578">
    <property type="entry name" value="MARVEL-CKLF_proteins"/>
</dbReference>
<name>J9B9M2_WUCBA</name>
<keyword evidence="3 6" id="KW-1133">Transmembrane helix</keyword>
<accession>J9B9M2</accession>
<evidence type="ECO:0000256" key="3">
    <source>
        <dbReference type="ARBA" id="ARBA00022989"/>
    </source>
</evidence>
<dbReference type="OrthoDB" id="10028364at2759"/>
<reference evidence="8" key="1">
    <citation type="submission" date="2012-08" db="EMBL/GenBank/DDBJ databases">
        <title>The Genome Sequence of Wuchereria bancrofti.</title>
        <authorList>
            <consortium name="The Broad Institute Genome Sequencing Platform"/>
            <consortium name="Broad Institute Genome Sequencing Center for Infectious Disease"/>
            <person name="Nutman T.B."/>
            <person name="Fink D.L."/>
            <person name="Russ C."/>
            <person name="Young S."/>
            <person name="Zeng Q."/>
            <person name="Koehrsen M."/>
            <person name="Alvarado L."/>
            <person name="Berlin A."/>
            <person name="Borenstein D."/>
            <person name="Chapman S.B."/>
            <person name="Chen Z."/>
            <person name="Engels R."/>
            <person name="Freedman E."/>
            <person name="Gellesch M."/>
            <person name="Goldberg J."/>
            <person name="Griggs A."/>
            <person name="Gujja S."/>
            <person name="Heilman E.R."/>
            <person name="Heiman D."/>
            <person name="Hepburn T."/>
            <person name="Howarth C."/>
            <person name="Jen D."/>
            <person name="Larson L."/>
            <person name="Lewis B."/>
            <person name="Mehta T."/>
            <person name="Park D."/>
            <person name="Pearson M."/>
            <person name="Richards J."/>
            <person name="Roberts A."/>
            <person name="Saif S."/>
            <person name="Shea T."/>
            <person name="Shenoy N."/>
            <person name="Sisk P."/>
            <person name="Stolte C."/>
            <person name="Sykes S."/>
            <person name="Walk T."/>
            <person name="White J."/>
            <person name="Yandava C."/>
            <person name="Haas B."/>
            <person name="Henn M.R."/>
            <person name="Nusbaum C."/>
            <person name="Birren B."/>
        </authorList>
    </citation>
    <scope>NUCLEOTIDE SEQUENCE</scope>
</reference>
<dbReference type="Pfam" id="PF01284">
    <property type="entry name" value="MARVEL"/>
    <property type="match status" value="1"/>
</dbReference>
<evidence type="ECO:0000256" key="6">
    <source>
        <dbReference type="SAM" id="Phobius"/>
    </source>
</evidence>
<evidence type="ECO:0000313" key="13">
    <source>
        <dbReference type="WBParaSite" id="maker-PairedContig_1261-snap-gene-4.40-mRNA-1"/>
    </source>
</evidence>
<evidence type="ECO:0000313" key="10">
    <source>
        <dbReference type="Proteomes" id="UP000004810"/>
    </source>
</evidence>
<dbReference type="Proteomes" id="UP000093561">
    <property type="component" value="Unassembled WGS sequence"/>
</dbReference>
<keyword evidence="12" id="KW-1185">Reference proteome</keyword>
<dbReference type="EMBL" id="ADBV01001989">
    <property type="protein sequence ID" value="EJW83790.1"/>
    <property type="molecule type" value="Genomic_DNA"/>
</dbReference>
<feature type="transmembrane region" description="Helical" evidence="6">
    <location>
        <begin position="47"/>
        <end position="67"/>
    </location>
</feature>
<dbReference type="GO" id="GO:0016020">
    <property type="term" value="C:membrane"/>
    <property type="evidence" value="ECO:0007669"/>
    <property type="project" value="UniProtKB-SubCell"/>
</dbReference>
<feature type="transmembrane region" description="Helical" evidence="6">
    <location>
        <begin position="137"/>
        <end position="156"/>
    </location>
</feature>
<dbReference type="PROSITE" id="PS51225">
    <property type="entry name" value="MARVEL"/>
    <property type="match status" value="1"/>
</dbReference>
<dbReference type="STRING" id="6293.J9B9M2"/>
<organism evidence="8 10">
    <name type="scientific">Wuchereria bancrofti</name>
    <dbReference type="NCBI Taxonomy" id="6293"/>
    <lineage>
        <taxon>Eukaryota</taxon>
        <taxon>Metazoa</taxon>
        <taxon>Ecdysozoa</taxon>
        <taxon>Nematoda</taxon>
        <taxon>Chromadorea</taxon>
        <taxon>Rhabditida</taxon>
        <taxon>Spirurina</taxon>
        <taxon>Spiruromorpha</taxon>
        <taxon>Filarioidea</taxon>
        <taxon>Onchocercidae</taxon>
        <taxon>Wuchereria</taxon>
    </lineage>
</organism>
<evidence type="ECO:0000313" key="9">
    <source>
        <dbReference type="EMBL" id="VDM11020.1"/>
    </source>
</evidence>
<comment type="subcellular location">
    <subcellularLocation>
        <location evidence="1">Membrane</location>
        <topology evidence="1">Multi-pass membrane protein</topology>
    </subcellularLocation>
</comment>
<dbReference type="Proteomes" id="UP000004810">
    <property type="component" value="Unassembled WGS sequence"/>
</dbReference>
<dbReference type="OMA" id="MYATAFI"/>
<dbReference type="PANTHER" id="PTHR22776:SF49">
    <property type="entry name" value="MARVEL DOMAIN-CONTAINING PROTEIN"/>
    <property type="match status" value="1"/>
</dbReference>
<evidence type="ECO:0000313" key="14">
    <source>
        <dbReference type="WBParaSite" id="mrna-Wban_08061"/>
    </source>
</evidence>
<dbReference type="PANTHER" id="PTHR22776">
    <property type="entry name" value="MARVEL-CONTAINING POTENTIAL LIPID RAFT-ASSOCIATED PROTEIN"/>
    <property type="match status" value="1"/>
</dbReference>
<reference evidence="10" key="2">
    <citation type="submission" date="2012-08" db="EMBL/GenBank/DDBJ databases">
        <title>The Genome Sequence of Wuchereria bancrofti.</title>
        <authorList>
            <person name="Nutman T.B."/>
            <person name="Fink D.L."/>
            <person name="Russ C."/>
            <person name="Young S."/>
            <person name="Zeng Q."/>
            <person name="Koehrsen M."/>
            <person name="Alvarado L."/>
            <person name="Berlin A."/>
            <person name="Chapman S.B."/>
            <person name="Chen Z."/>
            <person name="Freedman E."/>
            <person name="Gellesch M."/>
            <person name="Goldberg J."/>
            <person name="Griggs A."/>
            <person name="Gujja S."/>
            <person name="Heilman E.R."/>
            <person name="Heiman D."/>
            <person name="Hepburn T."/>
            <person name="Howarth C."/>
            <person name="Jen D."/>
            <person name="Larson L."/>
            <person name="Lewis B."/>
            <person name="Mehta T."/>
            <person name="Park D."/>
            <person name="Pearson M."/>
            <person name="Roberts A."/>
            <person name="Saif S."/>
            <person name="Shea T."/>
            <person name="Shenoy N."/>
            <person name="Sisk P."/>
            <person name="Stolte C."/>
            <person name="Sykes S."/>
            <person name="Walk T."/>
            <person name="White J."/>
            <person name="Yandava C."/>
            <person name="Haas B."/>
            <person name="Henn M.R."/>
            <person name="Nusbaum C."/>
            <person name="Birren B."/>
        </authorList>
    </citation>
    <scope>NUCLEOTIDE SEQUENCE [LARGE SCALE GENOMIC DNA]</scope>
    <source>
        <strain evidence="10">NA</strain>
    </source>
</reference>
<keyword evidence="2 5" id="KW-0812">Transmembrane</keyword>
<evidence type="ECO:0000313" key="11">
    <source>
        <dbReference type="Proteomes" id="UP000093561"/>
    </source>
</evidence>
<evidence type="ECO:0000256" key="5">
    <source>
        <dbReference type="PROSITE-ProRule" id="PRU00581"/>
    </source>
</evidence>
<dbReference type="WBParaSite" id="mrna-Wban_08061">
    <property type="protein sequence ID" value="mrna-Wban_08061"/>
    <property type="gene ID" value="Wban_08061"/>
</dbReference>
<protein>
    <submittedName>
        <fullName evidence="8 13">Synaptophysin/synaptoporin family protein</fullName>
    </submittedName>
</protein>